<evidence type="ECO:0000256" key="2">
    <source>
        <dbReference type="SAM" id="SignalP"/>
    </source>
</evidence>
<dbReference type="EMBL" id="AHHH01000182">
    <property type="protein sequence ID" value="ESU40712.1"/>
    <property type="molecule type" value="Genomic_DNA"/>
</dbReference>
<dbReference type="VEuPathDB" id="GiardiaDB:DHA2_150502"/>
<dbReference type="AlphaFoldDB" id="V6TQV9"/>
<evidence type="ECO:0000259" key="3">
    <source>
        <dbReference type="SMART" id="SM00181"/>
    </source>
</evidence>
<gene>
    <name evidence="4" type="ORF">GSB_154789</name>
</gene>
<keyword evidence="2" id="KW-0732">Signal</keyword>
<dbReference type="InterPro" id="IPR000742">
    <property type="entry name" value="EGF"/>
</dbReference>
<dbReference type="PANTHER" id="PTHR23275">
    <property type="entry name" value="CABRIOLET.-RELATED"/>
    <property type="match status" value="1"/>
</dbReference>
<feature type="signal peptide" evidence="2">
    <location>
        <begin position="1"/>
        <end position="17"/>
    </location>
</feature>
<name>V6TQV9_GIAIN</name>
<dbReference type="SUPFAM" id="SSF57184">
    <property type="entry name" value="Growth factor receptor domain"/>
    <property type="match status" value="2"/>
</dbReference>
<comment type="caution">
    <text evidence="4">The sequence shown here is derived from an EMBL/GenBank/DDBJ whole genome shotgun (WGS) entry which is preliminary data.</text>
</comment>
<feature type="domain" description="EGF-like" evidence="3">
    <location>
        <begin position="14"/>
        <end position="50"/>
    </location>
</feature>
<proteinExistence type="predicted"/>
<dbReference type="VEuPathDB" id="GiardiaDB:GL50803_00136003"/>
<dbReference type="InterPro" id="IPR009030">
    <property type="entry name" value="Growth_fac_rcpt_cys_sf"/>
</dbReference>
<dbReference type="VEuPathDB" id="GiardiaDB:QR46_4315"/>
<feature type="chain" id="PRO_5004753587" evidence="2">
    <location>
        <begin position="18"/>
        <end position="551"/>
    </location>
</feature>
<feature type="domain" description="EGF-like" evidence="3">
    <location>
        <begin position="434"/>
        <end position="466"/>
    </location>
</feature>
<dbReference type="SMART" id="SM00261">
    <property type="entry name" value="FU"/>
    <property type="match status" value="4"/>
</dbReference>
<keyword evidence="1" id="KW-1133">Transmembrane helix</keyword>
<evidence type="ECO:0000313" key="5">
    <source>
        <dbReference type="Proteomes" id="UP000018040"/>
    </source>
</evidence>
<dbReference type="SMART" id="SM00181">
    <property type="entry name" value="EGF"/>
    <property type="match status" value="4"/>
</dbReference>
<reference evidence="5" key="1">
    <citation type="submission" date="2012-02" db="EMBL/GenBank/DDBJ databases">
        <title>Genome sequencing of Giardia lamblia Genotypes A2 and B isolates (DH and GS) and comparative analysis with the genomes of Genotypes A1 and E (WB and Pig).</title>
        <authorList>
            <person name="Adam R."/>
            <person name="Dahlstrom E."/>
            <person name="Martens C."/>
            <person name="Bruno D."/>
            <person name="Barbian K."/>
            <person name="Porcella S.F."/>
            <person name="Nash T."/>
        </authorList>
    </citation>
    <scope>NUCLEOTIDE SEQUENCE</scope>
    <source>
        <strain evidence="5">GS</strain>
    </source>
</reference>
<protein>
    <submittedName>
        <fullName evidence="4">Variant-specific surface protein</fullName>
    </submittedName>
</protein>
<keyword evidence="1" id="KW-0472">Membrane</keyword>
<sequence>MLAICFAVGVLAAACTASDNCVDGKCETVSGTEICTQCKATYVPINGKCALAADSQEKCKNADDSAAGEQTCGKCKGQTFMFKGGCYDKGAAPGNLICTDGISGGTNGVCTTCKEADGFFRNPDAADTTDSCILCNDTTGVTVGTGNTKTYTGITNCAKCTAPNQITGGSGAQTAAATCTECASNLYLKIDSGTTSCVTSNECTGGFFPMTDAVDSKKVCVSCGTADKGGIGGCSVCELLASTTKASTVLISCSACSTNNLSPLKNECMQNCPAGMYADSNRVCLACHTSCASCKDNNAESSCTACYPGHVLSKGAGTTKGTCIKECTGAFMTHCKANSCTLDVGGSKYCDACEDGYAPIDGVCTAIAEGARDASGCKANDGKCTACTSTYALLSGGCYNTKALPGSAVCTAANSGSCTTCANGQTYASGNCPACAEGCAKCQSSTSTCTECLAGYYLDSTASKCVKCSENSADGTIQGVKDCVSCTAPSGNSGPVTCYVTQAPAVDPTNPSVNKGGLSSGAIAGISVAVIVVVGGLVGFLCWWFVCRGKA</sequence>
<dbReference type="InterPro" id="IPR005127">
    <property type="entry name" value="Giardia_VSP"/>
</dbReference>
<accession>V6TQV9</accession>
<reference evidence="4 5" key="2">
    <citation type="journal article" date="2013" name="Genome Biol. Evol.">
        <title>Genome sequencing of Giardia lamblia genotypes A2 and B isolates (DH and GS) and comparative analysis with the genomes of genotypes A1 and E (WB and Pig).</title>
        <authorList>
            <person name="Adam R.D."/>
            <person name="Dahlstrom E.W."/>
            <person name="Martens C.A."/>
            <person name="Bruno D.P."/>
            <person name="Barbian K.D."/>
            <person name="Ricklefs S.M."/>
            <person name="Hernandez M.M."/>
            <person name="Narla N.P."/>
            <person name="Patel R.B."/>
            <person name="Porcella S.F."/>
            <person name="Nash T.E."/>
        </authorList>
    </citation>
    <scope>NUCLEOTIDE SEQUENCE [LARGE SCALE GENOMIC DNA]</scope>
    <source>
        <strain evidence="4 5">GS</strain>
    </source>
</reference>
<dbReference type="OrthoDB" id="300641at2759"/>
<dbReference type="Gene3D" id="2.10.220.10">
    <property type="entry name" value="Hormone Receptor, Insulin-like Growth Factor Receptor 1, Chain A, domain 2"/>
    <property type="match status" value="1"/>
</dbReference>
<feature type="domain" description="EGF-like" evidence="3">
    <location>
        <begin position="326"/>
        <end position="365"/>
    </location>
</feature>
<dbReference type="PANTHER" id="PTHR23275:SF100">
    <property type="entry name" value="EGF-LIKE DOMAIN-CONTAINING PROTEIN"/>
    <property type="match status" value="1"/>
</dbReference>
<dbReference type="Pfam" id="PF03302">
    <property type="entry name" value="VSP"/>
    <property type="match status" value="1"/>
</dbReference>
<evidence type="ECO:0000256" key="1">
    <source>
        <dbReference type="SAM" id="Phobius"/>
    </source>
</evidence>
<evidence type="ECO:0000313" key="4">
    <source>
        <dbReference type="EMBL" id="ESU40712.1"/>
    </source>
</evidence>
<dbReference type="InterPro" id="IPR052798">
    <property type="entry name" value="Giardia_VSA"/>
</dbReference>
<feature type="domain" description="EGF-like" evidence="3">
    <location>
        <begin position="286"/>
        <end position="324"/>
    </location>
</feature>
<dbReference type="InterPro" id="IPR006212">
    <property type="entry name" value="Furin_repeat"/>
</dbReference>
<keyword evidence="1" id="KW-0812">Transmembrane</keyword>
<dbReference type="VEuPathDB" id="GiardiaDB:GL50581_1791"/>
<organism evidence="4 5">
    <name type="scientific">Giardia intestinalis</name>
    <name type="common">Giardia lamblia</name>
    <dbReference type="NCBI Taxonomy" id="5741"/>
    <lineage>
        <taxon>Eukaryota</taxon>
        <taxon>Metamonada</taxon>
        <taxon>Diplomonadida</taxon>
        <taxon>Hexamitidae</taxon>
        <taxon>Giardiinae</taxon>
        <taxon>Giardia</taxon>
    </lineage>
</organism>
<dbReference type="Proteomes" id="UP000018040">
    <property type="component" value="Unassembled WGS sequence"/>
</dbReference>
<feature type="transmembrane region" description="Helical" evidence="1">
    <location>
        <begin position="522"/>
        <end position="546"/>
    </location>
</feature>